<dbReference type="AlphaFoldDB" id="A0A5C0SB37"/>
<dbReference type="RefSeq" id="WP_148808343.1">
    <property type="nucleotide sequence ID" value="NZ_CP042243.1"/>
</dbReference>
<organism evidence="2 3">
    <name type="scientific">Crassaminicella thermophila</name>
    <dbReference type="NCBI Taxonomy" id="2599308"/>
    <lineage>
        <taxon>Bacteria</taxon>
        <taxon>Bacillati</taxon>
        <taxon>Bacillota</taxon>
        <taxon>Clostridia</taxon>
        <taxon>Eubacteriales</taxon>
        <taxon>Clostridiaceae</taxon>
        <taxon>Crassaminicella</taxon>
    </lineage>
</organism>
<keyword evidence="2" id="KW-0808">Transferase</keyword>
<dbReference type="GO" id="GO:0016740">
    <property type="term" value="F:transferase activity"/>
    <property type="evidence" value="ECO:0007669"/>
    <property type="project" value="UniProtKB-KW"/>
</dbReference>
<dbReference type="Pfam" id="PF18765">
    <property type="entry name" value="Polbeta"/>
    <property type="match status" value="1"/>
</dbReference>
<protein>
    <submittedName>
        <fullName evidence="2">Nucleotidyltransferase domain-containing protein</fullName>
    </submittedName>
</protein>
<sequence>MNIDKQTVKIIKNFLVKNIDPIFIYIFGSAAQGYFREDSDIDIGFITDKKFNAYDLFMLKEELADILKRDIDLVDLKEASTVFKAQVVGTGEVIYFKDENKLSDFRIRSFKEYGLLNEERKVILENIKRELKQ</sequence>
<dbReference type="Gene3D" id="3.30.460.10">
    <property type="entry name" value="Beta Polymerase, domain 2"/>
    <property type="match status" value="1"/>
</dbReference>
<name>A0A5C0SB37_CRATE</name>
<dbReference type="SUPFAM" id="SSF81301">
    <property type="entry name" value="Nucleotidyltransferase"/>
    <property type="match status" value="1"/>
</dbReference>
<dbReference type="InterPro" id="IPR041633">
    <property type="entry name" value="Polbeta"/>
</dbReference>
<accession>A0A5C0SB37</accession>
<gene>
    <name evidence="2" type="ORF">FQB35_02175</name>
</gene>
<evidence type="ECO:0000313" key="3">
    <source>
        <dbReference type="Proteomes" id="UP000324646"/>
    </source>
</evidence>
<feature type="domain" description="Polymerase beta nucleotidyltransferase" evidence="1">
    <location>
        <begin position="11"/>
        <end position="100"/>
    </location>
</feature>
<keyword evidence="3" id="KW-1185">Reference proteome</keyword>
<dbReference type="CDD" id="cd05403">
    <property type="entry name" value="NT_KNTase_like"/>
    <property type="match status" value="1"/>
</dbReference>
<dbReference type="InterPro" id="IPR052930">
    <property type="entry name" value="TA_antitoxin_MntA"/>
</dbReference>
<dbReference type="OrthoDB" id="9816197at2"/>
<evidence type="ECO:0000313" key="2">
    <source>
        <dbReference type="EMBL" id="QEK11270.1"/>
    </source>
</evidence>
<dbReference type="EMBL" id="CP042243">
    <property type="protein sequence ID" value="QEK11270.1"/>
    <property type="molecule type" value="Genomic_DNA"/>
</dbReference>
<dbReference type="PANTHER" id="PTHR43852:SF2">
    <property type="entry name" value="PROTEIN ADENYLYLTRANSFERASE MNTA"/>
    <property type="match status" value="1"/>
</dbReference>
<dbReference type="Proteomes" id="UP000324646">
    <property type="component" value="Chromosome"/>
</dbReference>
<dbReference type="InterPro" id="IPR043519">
    <property type="entry name" value="NT_sf"/>
</dbReference>
<dbReference type="PANTHER" id="PTHR43852">
    <property type="entry name" value="NUCLEOTIDYLTRANSFERASE"/>
    <property type="match status" value="1"/>
</dbReference>
<reference evidence="2 3" key="1">
    <citation type="submission" date="2019-07" db="EMBL/GenBank/DDBJ databases">
        <title>Complete genome of Crassaminicella thermophila SY095.</title>
        <authorList>
            <person name="Li X."/>
        </authorList>
    </citation>
    <scope>NUCLEOTIDE SEQUENCE [LARGE SCALE GENOMIC DNA]</scope>
    <source>
        <strain evidence="2 3">SY095</strain>
    </source>
</reference>
<dbReference type="NCBIfam" id="NF047752">
    <property type="entry name" value="MntA_antitoxin"/>
    <property type="match status" value="1"/>
</dbReference>
<evidence type="ECO:0000259" key="1">
    <source>
        <dbReference type="Pfam" id="PF18765"/>
    </source>
</evidence>
<dbReference type="KEGG" id="crs:FQB35_02175"/>
<proteinExistence type="predicted"/>